<keyword evidence="1" id="KW-0472">Membrane</keyword>
<evidence type="ECO:0000313" key="2">
    <source>
        <dbReference type="EMBL" id="AUO78675.1"/>
    </source>
</evidence>
<organism evidence="2 3">
    <name type="scientific">Klebsiella phage vB_Kpn_F48</name>
    <dbReference type="NCBI Taxonomy" id="2070028"/>
    <lineage>
        <taxon>Viruses</taxon>
        <taxon>Duplodnaviria</taxon>
        <taxon>Heunggongvirae</taxon>
        <taxon>Uroviricota</taxon>
        <taxon>Caudoviricetes</taxon>
        <taxon>Marfavirus</taxon>
        <taxon>Marfavirus F48</taxon>
    </lineage>
</organism>
<proteinExistence type="predicted"/>
<reference evidence="3" key="1">
    <citation type="submission" date="2018-01" db="EMBL/GenBank/DDBJ databases">
        <title>Direct submission.</title>
        <authorList>
            <person name="Ciacci N."/>
        </authorList>
    </citation>
    <scope>NUCLEOTIDE SEQUENCE [LARGE SCALE GENOMIC DNA]</scope>
</reference>
<evidence type="ECO:0000313" key="3">
    <source>
        <dbReference type="Proteomes" id="UP000240294"/>
    </source>
</evidence>
<name>A0A2I6UFB8_9CAUD</name>
<feature type="transmembrane region" description="Helical" evidence="1">
    <location>
        <begin position="36"/>
        <end position="55"/>
    </location>
</feature>
<dbReference type="Proteomes" id="UP000240294">
    <property type="component" value="Genome"/>
</dbReference>
<keyword evidence="1" id="KW-1133">Transmembrane helix</keyword>
<keyword evidence="3" id="KW-1185">Reference proteome</keyword>
<evidence type="ECO:0000256" key="1">
    <source>
        <dbReference type="SAM" id="Phobius"/>
    </source>
</evidence>
<accession>A0A2I6UFB8</accession>
<keyword evidence="1" id="KW-0812">Transmembrane</keyword>
<gene>
    <name evidence="2" type="ORF">vBKpnF48_50</name>
</gene>
<protein>
    <submittedName>
        <fullName evidence="2">Uncharacterized protein</fullName>
    </submittedName>
</protein>
<dbReference type="EMBL" id="MG746602">
    <property type="protein sequence ID" value="AUO78675.1"/>
    <property type="molecule type" value="Genomic_DNA"/>
</dbReference>
<sequence length="58" mass="7048">MGALLFLMLWMSVGFCINHKTDWAMPGRNDQKVRNFFLALNMFTWPLWLIWYLAVEFY</sequence>